<dbReference type="SUPFAM" id="SSF57850">
    <property type="entry name" value="RING/U-box"/>
    <property type="match status" value="1"/>
</dbReference>
<feature type="domain" description="B30.2/SPRY" evidence="11">
    <location>
        <begin position="47"/>
        <end position="225"/>
    </location>
</feature>
<sequence length="1153" mass="130457">MDVANFLSAVFPSKEDENIATPRRLLEYGTLQDHIDEILAQYDEEPKPELDAEERALTDGRIGPGNVGIDRASLCGSMTIKDGMEIESKGNFSSVRANACVCKGKWMYEILLGSKGIMQLGWATLLCKFTNEEGVGDTPDSFAYDGHRVRKWNVTTGKYGEEWMAGDVIGCCIDLDEGTISYSRNGHFLGVAFDNVQYGPGLAYFPAASLSYGESCQMNFGASPFKFPVEGYKPLQDPPTSDVAKATELISCLERLLPAPERIPWLPASLHGRSDTLTLLTTAHVFEKLGPLLTGGYVVEEVLLPFLLKSCSETSPLEHQPGVEKVLDLMWVCMEDFELEPCLGHLLNVLIKYYWFKPVTMDFRSQVHCLSLALAILKHERTRRMWITCKTYPFDYFMHIKPPDDNILQSSFPLVWWESEDESSKPSEASKTEYMAACNKLKNKVQVLENIQVEICKILMTGDDRPTQNSKPTRVLFLEKFRKFLQENMMTITLQPSSACAGPVITCFYHRLVQALRWHWEQWAREKDSPIKSKDAYVPNHIFLDDRVHYWDLSRLGGVLSHLKKAYNDAIEESANRADTDETVEDRNLDTSLVEMLDDVIMLYHIAVHKQLSKVRAVRDNMKQNIKALEETMSKIRRCEPERTDILTELERSKRVFMQETTNCARHMAWVQTLIFTEEKQGDVHWMLQCILSSVERGATKGPLFEFTPEFYMDAAINAFHGLRHYFHPTTNFNDIPDATNTLNKMAVFLCTHFIDQRIINPDLRDVIIQALAAFVCYPDSLAAVESMPEALLEKSIRSLMAAYDKRSWVQTTWILVRIWKGCGYAFRYTSSPDALTLGLPEQGHLRASLQPPHPSSKCQQLFGQLCVKDNQLANEFLNGLLNQLNWSFSEFIGMLQEIQQATHRMESVLDSRQLRTCAVCFDLTVGLMRVLEMVATVAPEVFTDWKRQSAELHIARLFQLLTQVLNRVTASSNLFENVTRLHLPGLETVDRFPILGAVTGILLTLLMDGTSESKERATSSLLAEPGYSLDTVCFLVGGRISGADSAKPKFSFKSLINRDVTADEVQRLESLVTYLEEQDSQSLLHKQESVDVDDLCPICCAVKISVRFIPCSHASCRSCISRHLMNNKECFFCKSAVNGMEDISTEAGSKKQ</sequence>
<dbReference type="Pfam" id="PF00622">
    <property type="entry name" value="SPRY"/>
    <property type="match status" value="1"/>
</dbReference>
<feature type="domain" description="RING-type" evidence="10">
    <location>
        <begin position="1097"/>
        <end position="1135"/>
    </location>
</feature>
<evidence type="ECO:0000313" key="12">
    <source>
        <dbReference type="EMBL" id="CAH3164646.1"/>
    </source>
</evidence>
<dbReference type="InterPro" id="IPR001841">
    <property type="entry name" value="Znf_RING"/>
</dbReference>
<evidence type="ECO:0000256" key="6">
    <source>
        <dbReference type="ARBA" id="ARBA00022786"/>
    </source>
</evidence>
<dbReference type="EC" id="2.3.2.27" evidence="2"/>
<evidence type="ECO:0000256" key="3">
    <source>
        <dbReference type="ARBA" id="ARBA00022679"/>
    </source>
</evidence>
<dbReference type="CDD" id="cd12882">
    <property type="entry name" value="SPRY_RNF123"/>
    <property type="match status" value="1"/>
</dbReference>
<keyword evidence="13" id="KW-1185">Reference proteome</keyword>
<keyword evidence="7" id="KW-0862">Zinc</keyword>
<dbReference type="Gene3D" id="2.60.120.920">
    <property type="match status" value="1"/>
</dbReference>
<dbReference type="Pfam" id="PF25576">
    <property type="entry name" value="TPR_RNF123"/>
    <property type="match status" value="1"/>
</dbReference>
<proteinExistence type="predicted"/>
<dbReference type="InterPro" id="IPR001870">
    <property type="entry name" value="B30.2/SPRY"/>
</dbReference>
<gene>
    <name evidence="12" type="ORF">PLOB_00006783</name>
</gene>
<dbReference type="InterPro" id="IPR045129">
    <property type="entry name" value="RNF123/RKP/RSPRY1"/>
</dbReference>
<dbReference type="PANTHER" id="PTHR13363">
    <property type="entry name" value="RING FINGER AND SRY DOMAIN-CONTAINING"/>
    <property type="match status" value="1"/>
</dbReference>
<keyword evidence="3" id="KW-0808">Transferase</keyword>
<dbReference type="PANTHER" id="PTHR13363:SF5">
    <property type="entry name" value="E3 UBIQUITIN-PROTEIN LIGASE RNF123"/>
    <property type="match status" value="1"/>
</dbReference>
<keyword evidence="4" id="KW-0479">Metal-binding</keyword>
<evidence type="ECO:0000259" key="10">
    <source>
        <dbReference type="PROSITE" id="PS50089"/>
    </source>
</evidence>
<dbReference type="InterPro" id="IPR057987">
    <property type="entry name" value="TPR_RNF123/RKP"/>
</dbReference>
<evidence type="ECO:0000256" key="4">
    <source>
        <dbReference type="ARBA" id="ARBA00022723"/>
    </source>
</evidence>
<evidence type="ECO:0000256" key="2">
    <source>
        <dbReference type="ARBA" id="ARBA00012483"/>
    </source>
</evidence>
<dbReference type="InterPro" id="IPR003877">
    <property type="entry name" value="SPRY_dom"/>
</dbReference>
<dbReference type="InterPro" id="IPR035773">
    <property type="entry name" value="SPRY_RNF123"/>
</dbReference>
<keyword evidence="6" id="KW-0833">Ubl conjugation pathway</keyword>
<organism evidence="12 13">
    <name type="scientific">Porites lobata</name>
    <dbReference type="NCBI Taxonomy" id="104759"/>
    <lineage>
        <taxon>Eukaryota</taxon>
        <taxon>Metazoa</taxon>
        <taxon>Cnidaria</taxon>
        <taxon>Anthozoa</taxon>
        <taxon>Hexacorallia</taxon>
        <taxon>Scleractinia</taxon>
        <taxon>Fungiina</taxon>
        <taxon>Poritidae</taxon>
        <taxon>Porites</taxon>
    </lineage>
</organism>
<dbReference type="SUPFAM" id="SSF49899">
    <property type="entry name" value="Concanavalin A-like lectins/glucanases"/>
    <property type="match status" value="1"/>
</dbReference>
<dbReference type="PROSITE" id="PS50188">
    <property type="entry name" value="B302_SPRY"/>
    <property type="match status" value="1"/>
</dbReference>
<name>A0ABN8QM58_9CNID</name>
<dbReference type="InterPro" id="IPR013320">
    <property type="entry name" value="ConA-like_dom_sf"/>
</dbReference>
<dbReference type="SMART" id="SM00449">
    <property type="entry name" value="SPRY"/>
    <property type="match status" value="1"/>
</dbReference>
<dbReference type="InterPro" id="IPR043136">
    <property type="entry name" value="B30.2/SPRY_sf"/>
</dbReference>
<evidence type="ECO:0000256" key="9">
    <source>
        <dbReference type="SAM" id="Coils"/>
    </source>
</evidence>
<evidence type="ECO:0000256" key="1">
    <source>
        <dbReference type="ARBA" id="ARBA00000900"/>
    </source>
</evidence>
<comment type="catalytic activity">
    <reaction evidence="1">
        <text>S-ubiquitinyl-[E2 ubiquitin-conjugating enzyme]-L-cysteine + [acceptor protein]-L-lysine = [E2 ubiquitin-conjugating enzyme]-L-cysteine + N(6)-ubiquitinyl-[acceptor protein]-L-lysine.</text>
        <dbReference type="EC" id="2.3.2.27"/>
    </reaction>
</comment>
<keyword evidence="9" id="KW-0175">Coiled coil</keyword>
<evidence type="ECO:0000256" key="7">
    <source>
        <dbReference type="ARBA" id="ARBA00022833"/>
    </source>
</evidence>
<reference evidence="12 13" key="1">
    <citation type="submission" date="2022-05" db="EMBL/GenBank/DDBJ databases">
        <authorList>
            <consortium name="Genoscope - CEA"/>
            <person name="William W."/>
        </authorList>
    </citation>
    <scope>NUCLEOTIDE SEQUENCE [LARGE SCALE GENOMIC DNA]</scope>
</reference>
<dbReference type="EMBL" id="CALNXK010000130">
    <property type="protein sequence ID" value="CAH3164646.1"/>
    <property type="molecule type" value="Genomic_DNA"/>
</dbReference>
<accession>A0ABN8QM58</accession>
<dbReference type="SMART" id="SM00184">
    <property type="entry name" value="RING"/>
    <property type="match status" value="1"/>
</dbReference>
<dbReference type="CDD" id="cd16541">
    <property type="entry name" value="RING-HC_RNF123"/>
    <property type="match status" value="1"/>
</dbReference>
<evidence type="ECO:0000313" key="13">
    <source>
        <dbReference type="Proteomes" id="UP001159405"/>
    </source>
</evidence>
<dbReference type="Pfam" id="PF13920">
    <property type="entry name" value="zf-C3HC4_3"/>
    <property type="match status" value="1"/>
</dbReference>
<dbReference type="InterPro" id="IPR013083">
    <property type="entry name" value="Znf_RING/FYVE/PHD"/>
</dbReference>
<keyword evidence="5 8" id="KW-0863">Zinc-finger</keyword>
<evidence type="ECO:0000259" key="11">
    <source>
        <dbReference type="PROSITE" id="PS50188"/>
    </source>
</evidence>
<protein>
    <recommendedName>
        <fullName evidence="2">RING-type E3 ubiquitin transferase</fullName>
        <ecNumber evidence="2">2.3.2.27</ecNumber>
    </recommendedName>
</protein>
<feature type="coiled-coil region" evidence="9">
    <location>
        <begin position="612"/>
        <end position="639"/>
    </location>
</feature>
<evidence type="ECO:0000256" key="8">
    <source>
        <dbReference type="PROSITE-ProRule" id="PRU00175"/>
    </source>
</evidence>
<dbReference type="PROSITE" id="PS50089">
    <property type="entry name" value="ZF_RING_2"/>
    <property type="match status" value="1"/>
</dbReference>
<dbReference type="Gene3D" id="3.30.40.10">
    <property type="entry name" value="Zinc/RING finger domain, C3HC4 (zinc finger)"/>
    <property type="match status" value="1"/>
</dbReference>
<dbReference type="Proteomes" id="UP001159405">
    <property type="component" value="Unassembled WGS sequence"/>
</dbReference>
<comment type="caution">
    <text evidence="12">The sequence shown here is derived from an EMBL/GenBank/DDBJ whole genome shotgun (WGS) entry which is preliminary data.</text>
</comment>
<evidence type="ECO:0000256" key="5">
    <source>
        <dbReference type="ARBA" id="ARBA00022771"/>
    </source>
</evidence>